<dbReference type="EMBL" id="ML178870">
    <property type="protein sequence ID" value="TFK95973.1"/>
    <property type="molecule type" value="Genomic_DNA"/>
</dbReference>
<feature type="region of interest" description="Disordered" evidence="1">
    <location>
        <begin position="37"/>
        <end position="103"/>
    </location>
</feature>
<organism evidence="2 3">
    <name type="scientific">Pterulicium gracile</name>
    <dbReference type="NCBI Taxonomy" id="1884261"/>
    <lineage>
        <taxon>Eukaryota</taxon>
        <taxon>Fungi</taxon>
        <taxon>Dikarya</taxon>
        <taxon>Basidiomycota</taxon>
        <taxon>Agaricomycotina</taxon>
        <taxon>Agaricomycetes</taxon>
        <taxon>Agaricomycetidae</taxon>
        <taxon>Agaricales</taxon>
        <taxon>Pleurotineae</taxon>
        <taxon>Pterulaceae</taxon>
        <taxon>Pterulicium</taxon>
    </lineage>
</organism>
<dbReference type="AlphaFoldDB" id="A0A5C3QC15"/>
<feature type="compositionally biased region" description="Acidic residues" evidence="1">
    <location>
        <begin position="63"/>
        <end position="73"/>
    </location>
</feature>
<feature type="compositionally biased region" description="Low complexity" evidence="1">
    <location>
        <begin position="48"/>
        <end position="59"/>
    </location>
</feature>
<name>A0A5C3QC15_9AGAR</name>
<evidence type="ECO:0000313" key="2">
    <source>
        <dbReference type="EMBL" id="TFK95973.1"/>
    </source>
</evidence>
<evidence type="ECO:0000256" key="1">
    <source>
        <dbReference type="SAM" id="MobiDB-lite"/>
    </source>
</evidence>
<dbReference type="Proteomes" id="UP000305067">
    <property type="component" value="Unassembled WGS sequence"/>
</dbReference>
<gene>
    <name evidence="2" type="ORF">BDV98DRAFT_576967</name>
</gene>
<evidence type="ECO:0000313" key="3">
    <source>
        <dbReference type="Proteomes" id="UP000305067"/>
    </source>
</evidence>
<proteinExistence type="predicted"/>
<protein>
    <submittedName>
        <fullName evidence="2">Uncharacterized protein</fullName>
    </submittedName>
</protein>
<sequence>MDGWDHFIAGGFSDEGNYYLPDAELERILKPGPGYVAYPEEGLQSDEASTAPAAQSSPTYDTGESEMELFDSSDSEREETNLNKRRLKPLPKRVVTRRGPTGA</sequence>
<reference evidence="2 3" key="1">
    <citation type="journal article" date="2019" name="Nat. Ecol. Evol.">
        <title>Megaphylogeny resolves global patterns of mushroom evolution.</title>
        <authorList>
            <person name="Varga T."/>
            <person name="Krizsan K."/>
            <person name="Foldi C."/>
            <person name="Dima B."/>
            <person name="Sanchez-Garcia M."/>
            <person name="Sanchez-Ramirez S."/>
            <person name="Szollosi G.J."/>
            <person name="Szarkandi J.G."/>
            <person name="Papp V."/>
            <person name="Albert L."/>
            <person name="Andreopoulos W."/>
            <person name="Angelini C."/>
            <person name="Antonin V."/>
            <person name="Barry K.W."/>
            <person name="Bougher N.L."/>
            <person name="Buchanan P."/>
            <person name="Buyck B."/>
            <person name="Bense V."/>
            <person name="Catcheside P."/>
            <person name="Chovatia M."/>
            <person name="Cooper J."/>
            <person name="Damon W."/>
            <person name="Desjardin D."/>
            <person name="Finy P."/>
            <person name="Geml J."/>
            <person name="Haridas S."/>
            <person name="Hughes K."/>
            <person name="Justo A."/>
            <person name="Karasinski D."/>
            <person name="Kautmanova I."/>
            <person name="Kiss B."/>
            <person name="Kocsube S."/>
            <person name="Kotiranta H."/>
            <person name="LaButti K.M."/>
            <person name="Lechner B.E."/>
            <person name="Liimatainen K."/>
            <person name="Lipzen A."/>
            <person name="Lukacs Z."/>
            <person name="Mihaltcheva S."/>
            <person name="Morgado L.N."/>
            <person name="Niskanen T."/>
            <person name="Noordeloos M.E."/>
            <person name="Ohm R.A."/>
            <person name="Ortiz-Santana B."/>
            <person name="Ovrebo C."/>
            <person name="Racz N."/>
            <person name="Riley R."/>
            <person name="Savchenko A."/>
            <person name="Shiryaev A."/>
            <person name="Soop K."/>
            <person name="Spirin V."/>
            <person name="Szebenyi C."/>
            <person name="Tomsovsky M."/>
            <person name="Tulloss R.E."/>
            <person name="Uehling J."/>
            <person name="Grigoriev I.V."/>
            <person name="Vagvolgyi C."/>
            <person name="Papp T."/>
            <person name="Martin F.M."/>
            <person name="Miettinen O."/>
            <person name="Hibbett D.S."/>
            <person name="Nagy L.G."/>
        </authorList>
    </citation>
    <scope>NUCLEOTIDE SEQUENCE [LARGE SCALE GENOMIC DNA]</scope>
    <source>
        <strain evidence="2 3">CBS 309.79</strain>
    </source>
</reference>
<accession>A0A5C3QC15</accession>
<keyword evidence="3" id="KW-1185">Reference proteome</keyword>
<feature type="compositionally biased region" description="Basic residues" evidence="1">
    <location>
        <begin position="83"/>
        <end position="96"/>
    </location>
</feature>